<organism evidence="1 2">
    <name type="scientific">Bacillus gaemokensis</name>
    <dbReference type="NCBI Taxonomy" id="574375"/>
    <lineage>
        <taxon>Bacteria</taxon>
        <taxon>Bacillati</taxon>
        <taxon>Bacillota</taxon>
        <taxon>Bacilli</taxon>
        <taxon>Bacillales</taxon>
        <taxon>Bacillaceae</taxon>
        <taxon>Bacillus</taxon>
        <taxon>Bacillus cereus group</taxon>
    </lineage>
</organism>
<reference evidence="1 2" key="1">
    <citation type="submission" date="2014-06" db="EMBL/GenBank/DDBJ databases">
        <title>Draft genome sequence of Bacillus gaemokensis JCM 15801 (MCCC 1A00707).</title>
        <authorList>
            <person name="Lai Q."/>
            <person name="Liu Y."/>
            <person name="Shao Z."/>
        </authorList>
    </citation>
    <scope>NUCLEOTIDE SEQUENCE [LARGE SCALE GENOMIC DNA]</scope>
    <source>
        <strain evidence="1 2">JCM 15801</strain>
    </source>
</reference>
<protein>
    <submittedName>
        <fullName evidence="1">CopG family transcriptional regulator</fullName>
    </submittedName>
</protein>
<dbReference type="Proteomes" id="UP000027778">
    <property type="component" value="Unassembled WGS sequence"/>
</dbReference>
<sequence length="55" mass="6466">MKKHGGKREGAGRPSLGITRKVSVTLSEEHWQRIKDSEKTYSEFFRKLTLEKFEK</sequence>
<dbReference type="EMBL" id="JOTM01000039">
    <property type="protein sequence ID" value="KEK22150.1"/>
    <property type="molecule type" value="Genomic_DNA"/>
</dbReference>
<evidence type="ECO:0000313" key="2">
    <source>
        <dbReference type="Proteomes" id="UP000027778"/>
    </source>
</evidence>
<name>A0A073K6F1_9BACI</name>
<proteinExistence type="predicted"/>
<keyword evidence="2" id="KW-1185">Reference proteome</keyword>
<evidence type="ECO:0000313" key="1">
    <source>
        <dbReference type="EMBL" id="KEK22150.1"/>
    </source>
</evidence>
<dbReference type="OrthoDB" id="2898209at2"/>
<dbReference type="RefSeq" id="WP_033678046.1">
    <property type="nucleotide sequence ID" value="NZ_JOTM01000039.1"/>
</dbReference>
<dbReference type="AlphaFoldDB" id="A0A073K6F1"/>
<comment type="caution">
    <text evidence="1">The sequence shown here is derived from an EMBL/GenBank/DDBJ whole genome shotgun (WGS) entry which is preliminary data.</text>
</comment>
<dbReference type="STRING" id="574375.AZF08_26285"/>
<accession>A0A073K6F1</accession>
<gene>
    <name evidence="1" type="ORF">BAGA_20965</name>
</gene>